<sequence length="236" mass="24511">MSRWSVPFSWKKACRDSFATNPLFSKRHLPYPIPAQRSIAWGTDLSFNRQIFVGVACQLLLMAGAAMAQTTGATKPAPAAAATEAGPDQPPPGGCMPIGITAAGDVVFPFACKDLIDLHRGKGQQSSATPEAGQGAPAHDAATAAAGDAVKTTGSVAVQPQSRPSTDGDGIKAAEGTPAPAQPAVREKDAPEANRAEPSGSRASRGDPAGCTSFRTYDAKTESYRDFSGRRRPCRS</sequence>
<feature type="compositionally biased region" description="Low complexity" evidence="1">
    <location>
        <begin position="78"/>
        <end position="87"/>
    </location>
</feature>
<feature type="compositionally biased region" description="Basic and acidic residues" evidence="1">
    <location>
        <begin position="217"/>
        <end position="229"/>
    </location>
</feature>
<gene>
    <name evidence="2" type="ORF">JQ619_05990</name>
</gene>
<accession>A0ABS5G1X6</accession>
<evidence type="ECO:0000313" key="3">
    <source>
        <dbReference type="Proteomes" id="UP001314635"/>
    </source>
</evidence>
<feature type="compositionally biased region" description="Low complexity" evidence="1">
    <location>
        <begin position="132"/>
        <end position="149"/>
    </location>
</feature>
<reference evidence="3" key="1">
    <citation type="journal article" date="2021" name="ISME J.">
        <title>Evolutionary origin and ecological implication of a unique nif island in free-living Bradyrhizobium lineages.</title>
        <authorList>
            <person name="Tao J."/>
        </authorList>
    </citation>
    <scope>NUCLEOTIDE SEQUENCE [LARGE SCALE GENOMIC DNA]</scope>
    <source>
        <strain evidence="3">SZCCT0094</strain>
    </source>
</reference>
<feature type="compositionally biased region" description="Polar residues" evidence="1">
    <location>
        <begin position="152"/>
        <end position="165"/>
    </location>
</feature>
<feature type="region of interest" description="Disordered" evidence="1">
    <location>
        <begin position="78"/>
        <end position="97"/>
    </location>
</feature>
<comment type="caution">
    <text evidence="2">The sequence shown here is derived from an EMBL/GenBank/DDBJ whole genome shotgun (WGS) entry which is preliminary data.</text>
</comment>
<evidence type="ECO:0000256" key="1">
    <source>
        <dbReference type="SAM" id="MobiDB-lite"/>
    </source>
</evidence>
<feature type="region of interest" description="Disordered" evidence="1">
    <location>
        <begin position="122"/>
        <end position="236"/>
    </location>
</feature>
<organism evidence="2 3">
    <name type="scientific">Bradyrhizobium denitrificans</name>
    <dbReference type="NCBI Taxonomy" id="2734912"/>
    <lineage>
        <taxon>Bacteria</taxon>
        <taxon>Pseudomonadati</taxon>
        <taxon>Pseudomonadota</taxon>
        <taxon>Alphaproteobacteria</taxon>
        <taxon>Hyphomicrobiales</taxon>
        <taxon>Nitrobacteraceae</taxon>
        <taxon>Bradyrhizobium</taxon>
    </lineage>
</organism>
<feature type="compositionally biased region" description="Basic and acidic residues" evidence="1">
    <location>
        <begin position="185"/>
        <end position="195"/>
    </location>
</feature>
<evidence type="ECO:0000313" key="2">
    <source>
        <dbReference type="EMBL" id="MBR1135307.1"/>
    </source>
</evidence>
<dbReference type="RefSeq" id="WP_210263710.1">
    <property type="nucleotide sequence ID" value="NZ_JABFDP010000001.1"/>
</dbReference>
<name>A0ABS5G1X6_9BRAD</name>
<proteinExistence type="predicted"/>
<evidence type="ECO:0008006" key="4">
    <source>
        <dbReference type="Google" id="ProtNLM"/>
    </source>
</evidence>
<dbReference type="EMBL" id="JAFCLK010000005">
    <property type="protein sequence ID" value="MBR1135307.1"/>
    <property type="molecule type" value="Genomic_DNA"/>
</dbReference>
<dbReference type="Proteomes" id="UP001314635">
    <property type="component" value="Unassembled WGS sequence"/>
</dbReference>
<keyword evidence="3" id="KW-1185">Reference proteome</keyword>
<protein>
    <recommendedName>
        <fullName evidence="4">Lectin-like protein BA14k</fullName>
    </recommendedName>
</protein>